<organism evidence="1 2">
    <name type="scientific">Shewanella piezotolerans (strain WP3 / JCM 13877)</name>
    <dbReference type="NCBI Taxonomy" id="225849"/>
    <lineage>
        <taxon>Bacteria</taxon>
        <taxon>Pseudomonadati</taxon>
        <taxon>Pseudomonadota</taxon>
        <taxon>Gammaproteobacteria</taxon>
        <taxon>Alteromonadales</taxon>
        <taxon>Shewanellaceae</taxon>
        <taxon>Shewanella</taxon>
    </lineage>
</organism>
<dbReference type="Proteomes" id="UP000000753">
    <property type="component" value="Chromosome"/>
</dbReference>
<accession>B8CPR8</accession>
<sequence length="36" mass="4437">MALSFLGILVFIGQHYETGYRFSHYAFYQHFYLVMW</sequence>
<reference evidence="1 2" key="1">
    <citation type="journal article" date="2008" name="PLoS ONE">
        <title>Environmental adaptation: genomic analysis of the piezotolerant and psychrotolerant deep-sea iron reducing bacterium Shewanella piezotolerans WP3.</title>
        <authorList>
            <person name="Wang F."/>
            <person name="Wang J."/>
            <person name="Jian H."/>
            <person name="Zhang B."/>
            <person name="Li S."/>
            <person name="Wang F."/>
            <person name="Zeng X."/>
            <person name="Gao L."/>
            <person name="Bartlett D.H."/>
            <person name="Yu J."/>
            <person name="Hu S."/>
            <person name="Xiao X."/>
        </authorList>
    </citation>
    <scope>NUCLEOTIDE SEQUENCE [LARGE SCALE GENOMIC DNA]</scope>
    <source>
        <strain evidence="2">WP3 / JCM 13877</strain>
    </source>
</reference>
<dbReference type="AlphaFoldDB" id="B8CPR8"/>
<evidence type="ECO:0000313" key="2">
    <source>
        <dbReference type="Proteomes" id="UP000000753"/>
    </source>
</evidence>
<protein>
    <submittedName>
        <fullName evidence="1">Uncharacterized protein</fullName>
    </submittedName>
</protein>
<dbReference type="HOGENOM" id="CLU_3358456_0_0_6"/>
<name>B8CPR8_SHEPW</name>
<dbReference type="EMBL" id="CP000472">
    <property type="protein sequence ID" value="ACJ29781.1"/>
    <property type="molecule type" value="Genomic_DNA"/>
</dbReference>
<keyword evidence="2" id="KW-1185">Reference proteome</keyword>
<gene>
    <name evidence="1" type="ordered locus">swp_3065</name>
</gene>
<proteinExistence type="predicted"/>
<dbReference type="STRING" id="225849.swp_3065"/>
<evidence type="ECO:0000313" key="1">
    <source>
        <dbReference type="EMBL" id="ACJ29781.1"/>
    </source>
</evidence>
<dbReference type="KEGG" id="swp:swp_3065"/>